<evidence type="ECO:0000256" key="2">
    <source>
        <dbReference type="ARBA" id="ARBA00011738"/>
    </source>
</evidence>
<comment type="subunit">
    <text evidence="2 10">Homodimer.</text>
</comment>
<evidence type="ECO:0000256" key="6">
    <source>
        <dbReference type="ARBA" id="ARBA00022840"/>
    </source>
</evidence>
<keyword evidence="7 10" id="KW-0648">Protein biosynthesis</keyword>
<dbReference type="GO" id="GO:0005524">
    <property type="term" value="F:ATP binding"/>
    <property type="evidence" value="ECO:0007669"/>
    <property type="project" value="UniProtKB-UniRule"/>
</dbReference>
<name>A0A2W2AAP4_9BACT</name>
<dbReference type="Pfam" id="PF13393">
    <property type="entry name" value="tRNA-synt_His"/>
    <property type="match status" value="1"/>
</dbReference>
<dbReference type="OrthoDB" id="9800814at2"/>
<dbReference type="EC" id="6.1.1.21" evidence="10"/>
<comment type="similarity">
    <text evidence="1 10">Belongs to the class-II aminoacyl-tRNA synthetase family.</text>
</comment>
<gene>
    <name evidence="10" type="primary">hisS</name>
    <name evidence="13" type="ORF">DN068_13430</name>
</gene>
<feature type="binding site" evidence="11">
    <location>
        <begin position="107"/>
        <end position="109"/>
    </location>
    <ligand>
        <name>L-histidine</name>
        <dbReference type="ChEBI" id="CHEBI:57595"/>
    </ligand>
</feature>
<dbReference type="Pfam" id="PF03129">
    <property type="entry name" value="HGTP_anticodon"/>
    <property type="match status" value="1"/>
</dbReference>
<feature type="binding site" evidence="11">
    <location>
        <position position="303"/>
    </location>
    <ligand>
        <name>L-histidine</name>
        <dbReference type="ChEBI" id="CHEBI:57595"/>
    </ligand>
</feature>
<accession>A0A2W2AAP4</accession>
<dbReference type="Gene3D" id="3.40.50.800">
    <property type="entry name" value="Anticodon-binding domain"/>
    <property type="match status" value="1"/>
</dbReference>
<dbReference type="HAMAP" id="MF_00127">
    <property type="entry name" value="His_tRNA_synth"/>
    <property type="match status" value="1"/>
</dbReference>
<keyword evidence="3 10" id="KW-0963">Cytoplasm</keyword>
<feature type="binding site" evidence="11">
    <location>
        <position position="155"/>
    </location>
    <ligand>
        <name>L-histidine</name>
        <dbReference type="ChEBI" id="CHEBI:57595"/>
    </ligand>
</feature>
<dbReference type="SUPFAM" id="SSF55681">
    <property type="entry name" value="Class II aaRS and biotin synthetases"/>
    <property type="match status" value="1"/>
</dbReference>
<evidence type="ECO:0000256" key="5">
    <source>
        <dbReference type="ARBA" id="ARBA00022741"/>
    </source>
</evidence>
<dbReference type="PANTHER" id="PTHR11476:SF7">
    <property type="entry name" value="HISTIDINE--TRNA LIGASE"/>
    <property type="match status" value="1"/>
</dbReference>
<evidence type="ECO:0000256" key="11">
    <source>
        <dbReference type="PIRSR" id="PIRSR001549-1"/>
    </source>
</evidence>
<sequence>MSKPSIPQGTRDFSPEVVRKRQYILGTLRSIFELYGFQPLETPSMENLTTLMGKYGEEGDRLIFKILNNGMHAQKDADKEKMNQEWSKIMERSYSSPVVTERALRYDLTIPFARYVVMNQNEIAFPFRRYQMQPVWRADRPQKGRYREFWQCDCDVVGSNSLVNEAELLCIYRAAFEQLKVPQITIKINSRKLLAGLAEIAGVPDQMMEMTIALDKLDKIGWDGVVKELSERGISAEGAEKIKTVIDLTGSNDEKIIALETMMQSSAIGMAGIAELKNITKYHEQLADKNWSSTVMVDISLARGLNYYTGFIVEVMCGAVKMGSIGGGGRYDDLTGLFGLKGLSGVGISFGIDRIYDVIEELNLFPDQLVTGSKVLLLNFGGDNETYALSVLQQLRQAGIAAEIYPDAAKFDKQMKYANKRGLPFVILPGDTERESNKLSLKNFVTGEQIMVSLEECINLIQNS</sequence>
<feature type="binding site" evidence="11">
    <location>
        <begin position="307"/>
        <end position="308"/>
    </location>
    <ligand>
        <name>L-histidine</name>
        <dbReference type="ChEBI" id="CHEBI:57595"/>
    </ligand>
</feature>
<evidence type="ECO:0000256" key="4">
    <source>
        <dbReference type="ARBA" id="ARBA00022598"/>
    </source>
</evidence>
<comment type="subcellular location">
    <subcellularLocation>
        <location evidence="10">Cytoplasm</location>
    </subcellularLocation>
</comment>
<dbReference type="InterPro" id="IPR006195">
    <property type="entry name" value="aa-tRNA-synth_II"/>
</dbReference>
<dbReference type="InterPro" id="IPR045864">
    <property type="entry name" value="aa-tRNA-synth_II/BPL/LPL"/>
</dbReference>
<dbReference type="InterPro" id="IPR015807">
    <property type="entry name" value="His-tRNA-ligase"/>
</dbReference>
<dbReference type="FunFam" id="3.30.930.10:FF:000093">
    <property type="entry name" value="Histidine--tRNA ligase"/>
    <property type="match status" value="1"/>
</dbReference>
<dbReference type="RefSeq" id="WP_110999446.1">
    <property type="nucleotide sequence ID" value="NZ_QKTW01000018.1"/>
</dbReference>
<evidence type="ECO:0000256" key="10">
    <source>
        <dbReference type="HAMAP-Rule" id="MF_00127"/>
    </source>
</evidence>
<dbReference type="GO" id="GO:0005737">
    <property type="term" value="C:cytoplasm"/>
    <property type="evidence" value="ECO:0007669"/>
    <property type="project" value="UniProtKB-SubCell"/>
</dbReference>
<evidence type="ECO:0000256" key="1">
    <source>
        <dbReference type="ARBA" id="ARBA00008226"/>
    </source>
</evidence>
<dbReference type="Gene3D" id="3.30.930.10">
    <property type="entry name" value="Bira Bifunctional Protein, Domain 2"/>
    <property type="match status" value="1"/>
</dbReference>
<dbReference type="GO" id="GO:0006427">
    <property type="term" value="P:histidyl-tRNA aminoacylation"/>
    <property type="evidence" value="ECO:0007669"/>
    <property type="project" value="UniProtKB-UniRule"/>
</dbReference>
<organism evidence="13 14">
    <name type="scientific">Taibaiella soli</name>
    <dbReference type="NCBI Taxonomy" id="1649169"/>
    <lineage>
        <taxon>Bacteria</taxon>
        <taxon>Pseudomonadati</taxon>
        <taxon>Bacteroidota</taxon>
        <taxon>Chitinophagia</taxon>
        <taxon>Chitinophagales</taxon>
        <taxon>Chitinophagaceae</taxon>
        <taxon>Taibaiella</taxon>
    </lineage>
</organism>
<proteinExistence type="inferred from homology"/>
<evidence type="ECO:0000256" key="3">
    <source>
        <dbReference type="ARBA" id="ARBA00022490"/>
    </source>
</evidence>
<dbReference type="PIRSF" id="PIRSF001549">
    <property type="entry name" value="His-tRNA_synth"/>
    <property type="match status" value="1"/>
</dbReference>
<feature type="binding site" evidence="11">
    <location>
        <position position="151"/>
    </location>
    <ligand>
        <name>L-histidine</name>
        <dbReference type="ChEBI" id="CHEBI:57595"/>
    </ligand>
</feature>
<dbReference type="EMBL" id="QKTW01000018">
    <property type="protein sequence ID" value="PZF72351.1"/>
    <property type="molecule type" value="Genomic_DNA"/>
</dbReference>
<evidence type="ECO:0000259" key="12">
    <source>
        <dbReference type="PROSITE" id="PS50862"/>
    </source>
</evidence>
<dbReference type="InterPro" id="IPR041715">
    <property type="entry name" value="HisRS-like_core"/>
</dbReference>
<dbReference type="InterPro" id="IPR004154">
    <property type="entry name" value="Anticodon-bd"/>
</dbReference>
<dbReference type="PANTHER" id="PTHR11476">
    <property type="entry name" value="HISTIDYL-TRNA SYNTHETASE"/>
    <property type="match status" value="1"/>
</dbReference>
<dbReference type="Proteomes" id="UP000248745">
    <property type="component" value="Unassembled WGS sequence"/>
</dbReference>
<dbReference type="NCBIfam" id="TIGR00442">
    <property type="entry name" value="hisS"/>
    <property type="match status" value="1"/>
</dbReference>
<dbReference type="CDD" id="cd00859">
    <property type="entry name" value="HisRS_anticodon"/>
    <property type="match status" value="1"/>
</dbReference>
<comment type="caution">
    <text evidence="13">The sequence shown here is derived from an EMBL/GenBank/DDBJ whole genome shotgun (WGS) entry which is preliminary data.</text>
</comment>
<evidence type="ECO:0000313" key="14">
    <source>
        <dbReference type="Proteomes" id="UP000248745"/>
    </source>
</evidence>
<evidence type="ECO:0000256" key="7">
    <source>
        <dbReference type="ARBA" id="ARBA00022917"/>
    </source>
</evidence>
<dbReference type="InterPro" id="IPR033656">
    <property type="entry name" value="HisRS_anticodon"/>
</dbReference>
<dbReference type="SUPFAM" id="SSF52954">
    <property type="entry name" value="Class II aaRS ABD-related"/>
    <property type="match status" value="1"/>
</dbReference>
<feature type="domain" description="Aminoacyl-transfer RNA synthetases class-II family profile" evidence="12">
    <location>
        <begin position="1"/>
        <end position="406"/>
    </location>
</feature>
<feature type="binding site" evidence="11">
    <location>
        <position position="137"/>
    </location>
    <ligand>
        <name>L-histidine</name>
        <dbReference type="ChEBI" id="CHEBI:57595"/>
    </ligand>
</feature>
<dbReference type="InterPro" id="IPR036621">
    <property type="entry name" value="Anticodon-bd_dom_sf"/>
</dbReference>
<dbReference type="InterPro" id="IPR004516">
    <property type="entry name" value="HisRS/HisZ"/>
</dbReference>
<evidence type="ECO:0000256" key="9">
    <source>
        <dbReference type="ARBA" id="ARBA00047639"/>
    </source>
</evidence>
<dbReference type="GO" id="GO:0004821">
    <property type="term" value="F:histidine-tRNA ligase activity"/>
    <property type="evidence" value="ECO:0007669"/>
    <property type="project" value="UniProtKB-UniRule"/>
</dbReference>
<reference evidence="13 14" key="1">
    <citation type="submission" date="2018-06" db="EMBL/GenBank/DDBJ databases">
        <title>Mucibacter soli gen. nov., sp. nov., a new member of the family Chitinophagaceae producing mucin.</title>
        <authorList>
            <person name="Kim M.-K."/>
            <person name="Park S."/>
            <person name="Kim T.-S."/>
            <person name="Joung Y."/>
            <person name="Han J.-H."/>
            <person name="Kim S.B."/>
        </authorList>
    </citation>
    <scope>NUCLEOTIDE SEQUENCE [LARGE SCALE GENOMIC DNA]</scope>
    <source>
        <strain evidence="13 14">R1-15</strain>
    </source>
</reference>
<evidence type="ECO:0000313" key="13">
    <source>
        <dbReference type="EMBL" id="PZF72351.1"/>
    </source>
</evidence>
<comment type="catalytic activity">
    <reaction evidence="9 10">
        <text>tRNA(His) + L-histidine + ATP = L-histidyl-tRNA(His) + AMP + diphosphate + H(+)</text>
        <dbReference type="Rhea" id="RHEA:17313"/>
        <dbReference type="Rhea" id="RHEA-COMP:9665"/>
        <dbReference type="Rhea" id="RHEA-COMP:9689"/>
        <dbReference type="ChEBI" id="CHEBI:15378"/>
        <dbReference type="ChEBI" id="CHEBI:30616"/>
        <dbReference type="ChEBI" id="CHEBI:33019"/>
        <dbReference type="ChEBI" id="CHEBI:57595"/>
        <dbReference type="ChEBI" id="CHEBI:78442"/>
        <dbReference type="ChEBI" id="CHEBI:78527"/>
        <dbReference type="ChEBI" id="CHEBI:456215"/>
        <dbReference type="EC" id="6.1.1.21"/>
    </reaction>
</comment>
<dbReference type="CDD" id="cd00773">
    <property type="entry name" value="HisRS-like_core"/>
    <property type="match status" value="1"/>
</dbReference>
<keyword evidence="4 10" id="KW-0436">Ligase</keyword>
<keyword evidence="14" id="KW-1185">Reference proteome</keyword>
<protein>
    <recommendedName>
        <fullName evidence="10">Histidine--tRNA ligase</fullName>
        <ecNumber evidence="10">6.1.1.21</ecNumber>
    </recommendedName>
    <alternativeName>
        <fullName evidence="10">Histidyl-tRNA synthetase</fullName>
        <shortName evidence="10">HisRS</shortName>
    </alternativeName>
</protein>
<dbReference type="PROSITE" id="PS50862">
    <property type="entry name" value="AA_TRNA_LIGASE_II"/>
    <property type="match status" value="1"/>
</dbReference>
<keyword evidence="6 10" id="KW-0067">ATP-binding</keyword>
<dbReference type="AlphaFoldDB" id="A0A2W2AAP4"/>
<keyword evidence="8 10" id="KW-0030">Aminoacyl-tRNA synthetase</keyword>
<evidence type="ECO:0000256" key="8">
    <source>
        <dbReference type="ARBA" id="ARBA00023146"/>
    </source>
</evidence>
<keyword evidence="5 10" id="KW-0547">Nucleotide-binding</keyword>